<accession>A0ACC2MWE6</accession>
<protein>
    <submittedName>
        <fullName evidence="1">Uncharacterized protein</fullName>
    </submittedName>
</protein>
<proteinExistence type="predicted"/>
<organism evidence="1 2">
    <name type="scientific">Persea americana</name>
    <name type="common">Avocado</name>
    <dbReference type="NCBI Taxonomy" id="3435"/>
    <lineage>
        <taxon>Eukaryota</taxon>
        <taxon>Viridiplantae</taxon>
        <taxon>Streptophyta</taxon>
        <taxon>Embryophyta</taxon>
        <taxon>Tracheophyta</taxon>
        <taxon>Spermatophyta</taxon>
        <taxon>Magnoliopsida</taxon>
        <taxon>Magnoliidae</taxon>
        <taxon>Laurales</taxon>
        <taxon>Lauraceae</taxon>
        <taxon>Persea</taxon>
    </lineage>
</organism>
<evidence type="ECO:0000313" key="1">
    <source>
        <dbReference type="EMBL" id="KAJ8649760.1"/>
    </source>
</evidence>
<evidence type="ECO:0000313" key="2">
    <source>
        <dbReference type="Proteomes" id="UP001234297"/>
    </source>
</evidence>
<dbReference type="EMBL" id="CM056809">
    <property type="protein sequence ID" value="KAJ8649760.1"/>
    <property type="molecule type" value="Genomic_DNA"/>
</dbReference>
<dbReference type="Proteomes" id="UP001234297">
    <property type="component" value="Chromosome 1"/>
</dbReference>
<comment type="caution">
    <text evidence="1">The sequence shown here is derived from an EMBL/GenBank/DDBJ whole genome shotgun (WGS) entry which is preliminary data.</text>
</comment>
<keyword evidence="2" id="KW-1185">Reference proteome</keyword>
<name>A0ACC2MWE6_PERAE</name>
<sequence length="363" mass="40463">MEVLQKPFLQEYNSHSSVGLSFVMGQIDPASALIERLVKRKTLLEKGRLLQAVVDAGPPLQTLLLAGPLPQWHNPPPLQPLQIPLVSMKGHDILGFFFSISCFHSFQIKRRIKPNSASVMQGSESEAVFDSLNLNPQLFINEVLNAVDDMVDGAFDFYHGQATEILGDLGEDKSGELSRGVSSLRPKVQAVLDKRLGMWEKYCLLHCFAVPKGFSLPKADSSDNNLLPQDVLSDAELDAQLDSLREKLVVIGKESAELHRELHALEKQSVLSSSCAGSIAEAFEPFEQSSTRDMFNEMVGTASELRKKMETLKTKRREEIECARIKRIYSPDENGATMHSKGLSLNLTDLEEFVDYMKDMGNR</sequence>
<reference evidence="1 2" key="1">
    <citation type="journal article" date="2022" name="Hortic Res">
        <title>A haplotype resolved chromosomal level avocado genome allows analysis of novel avocado genes.</title>
        <authorList>
            <person name="Nath O."/>
            <person name="Fletcher S.J."/>
            <person name="Hayward A."/>
            <person name="Shaw L.M."/>
            <person name="Masouleh A.K."/>
            <person name="Furtado A."/>
            <person name="Henry R.J."/>
            <person name="Mitter N."/>
        </authorList>
    </citation>
    <scope>NUCLEOTIDE SEQUENCE [LARGE SCALE GENOMIC DNA]</scope>
    <source>
        <strain evidence="2">cv. Hass</strain>
    </source>
</reference>
<gene>
    <name evidence="1" type="ORF">MRB53_002783</name>
</gene>